<organism evidence="2 3">
    <name type="scientific">Oscillibacter hominis</name>
    <dbReference type="NCBI Taxonomy" id="2763056"/>
    <lineage>
        <taxon>Bacteria</taxon>
        <taxon>Bacillati</taxon>
        <taxon>Bacillota</taxon>
        <taxon>Clostridia</taxon>
        <taxon>Eubacteriales</taxon>
        <taxon>Oscillospiraceae</taxon>
        <taxon>Oscillibacter</taxon>
    </lineage>
</organism>
<sequence>MRPSLYDFCTGHEQTHLLAQWDGERNAPLTPKDVTYGSHQKVWWYCASGHHWQAKIYSRSAGSGYPYCSGRLAEPKRALRMCYPELEPEWDAEKNGPLQFSELTVGSRRLVWWRCAKGHSYRSAVKSRTQGTGCPICAGRIVLPEENSLAAKFPDLLSDWDTEKNSPLLPTQVMPGAHRKVWWRCPKGHSWQVSVASRVTSNAGCPFCAGQKVLSGFNDLASLHPRLAVQWDRKKNGALTPEAVSAYSNRRVWWLCDKGHSFCAVIAHRVNKGSDCPYCTNRKVLPGFNDLETKEPVIASQWHPTLNGSFTPQQVTPGSSRKAWWLCENGHAWKSVISSRTGKQRCGCPVCAGRPLSQCTAILAGQPEKPTH</sequence>
<dbReference type="PANTHER" id="PTHR37317">
    <property type="entry name" value="BLR8090 PROTEIN"/>
    <property type="match status" value="1"/>
</dbReference>
<feature type="domain" description="Treble clef zinc finger" evidence="1">
    <location>
        <begin position="156"/>
        <end position="210"/>
    </location>
</feature>
<evidence type="ECO:0000313" key="3">
    <source>
        <dbReference type="Proteomes" id="UP000515960"/>
    </source>
</evidence>
<feature type="domain" description="Treble clef zinc finger" evidence="1">
    <location>
        <begin position="89"/>
        <end position="140"/>
    </location>
</feature>
<reference evidence="2 3" key="1">
    <citation type="submission" date="2020-08" db="EMBL/GenBank/DDBJ databases">
        <authorList>
            <person name="Liu C."/>
            <person name="Sun Q."/>
        </authorList>
    </citation>
    <scope>NUCLEOTIDE SEQUENCE [LARGE SCALE GENOMIC DNA]</scope>
    <source>
        <strain evidence="2 3">NSJ-62</strain>
    </source>
</reference>
<dbReference type="KEGG" id="ohi:H8790_04085"/>
<proteinExistence type="predicted"/>
<evidence type="ECO:0000259" key="1">
    <source>
        <dbReference type="Pfam" id="PF14311"/>
    </source>
</evidence>
<protein>
    <submittedName>
        <fullName evidence="2">Zinc-ribbon domain-containing protein</fullName>
    </submittedName>
</protein>
<feature type="domain" description="Treble clef zinc finger" evidence="1">
    <location>
        <begin position="298"/>
        <end position="354"/>
    </location>
</feature>
<feature type="domain" description="Treble clef zinc finger" evidence="1">
    <location>
        <begin position="227"/>
        <end position="282"/>
    </location>
</feature>
<accession>A0A7G9B6M4</accession>
<dbReference type="InterPro" id="IPR025487">
    <property type="entry name" value="DUF4379"/>
</dbReference>
<name>A0A7G9B6M4_9FIRM</name>
<dbReference type="Pfam" id="PF14311">
    <property type="entry name" value="DUF4379"/>
    <property type="match status" value="5"/>
</dbReference>
<dbReference type="Proteomes" id="UP000515960">
    <property type="component" value="Chromosome"/>
</dbReference>
<feature type="domain" description="Treble clef zinc finger" evidence="1">
    <location>
        <begin position="17"/>
        <end position="71"/>
    </location>
</feature>
<gene>
    <name evidence="2" type="ORF">H8790_04085</name>
</gene>
<dbReference type="EMBL" id="CP060490">
    <property type="protein sequence ID" value="QNL45205.1"/>
    <property type="molecule type" value="Genomic_DNA"/>
</dbReference>
<evidence type="ECO:0000313" key="2">
    <source>
        <dbReference type="EMBL" id="QNL45205.1"/>
    </source>
</evidence>
<dbReference type="RefSeq" id="WP_187333660.1">
    <property type="nucleotide sequence ID" value="NZ_CP060490.1"/>
</dbReference>
<dbReference type="AlphaFoldDB" id="A0A7G9B6M4"/>
<keyword evidence="3" id="KW-1185">Reference proteome</keyword>
<dbReference type="PANTHER" id="PTHR37317:SF1">
    <property type="entry name" value="ZINC-RIBBON DOMAIN-CONTAINING PROTEIN-RELATED"/>
    <property type="match status" value="1"/>
</dbReference>